<evidence type="ECO:0000256" key="6">
    <source>
        <dbReference type="SAM" id="MobiDB-lite"/>
    </source>
</evidence>
<evidence type="ECO:0000256" key="1">
    <source>
        <dbReference type="ARBA" id="ARBA00022723"/>
    </source>
</evidence>
<dbReference type="Proteomes" id="UP001628179">
    <property type="component" value="Unassembled WGS sequence"/>
</dbReference>
<dbReference type="RefSeq" id="XP_070914546.1">
    <property type="nucleotide sequence ID" value="XM_071058445.1"/>
</dbReference>
<dbReference type="GeneID" id="98173768"/>
<sequence length="512" mass="53611">MDTSTSRPRIQKQPKLRASCDRCGASKLKCDRGQPECERCISHGIPCVYGVSRKMGKPRRDRQQPQPGGTTTIDGLDRNGTGTVSTPCRGIVVPDSAISTNEQASPSVTVAASNASTTTTTTTTWDLEAADDIGFDVLAGLYRHDGHHQSGSGLPASFPSLDFIDWASIADHAHAHDNVPFSATSLHFSGPIPTTPELESPGIRSYSSAGTSAARPASTGHYSCDVGGQGSIRGAGHDCALEAYGILKTLSLLDRDLSSGSSQCGLDHVLRLNRKASEQLDQLLACPCARSPHLALLYVSVISRILSWYQQAASCTTAPQAASPPSSWSSPSCRSSTPATTVCATNPERETTSAPSGHHTSSSATMPLPSPDVSGSASTGGTTISGPGPGPGPLPGALAVVAPVKMAIGSFNVDDLRVQNALRIQLLSGELRRAGRLIDQLTAHFSAASAASTSNSRHISGTDGANRFLLYGGSMGMGTNTSSLYQSLDSWLRGEHARITNMMRLKLKEFNA</sequence>
<dbReference type="EMBL" id="BAAFSV010000002">
    <property type="protein sequence ID" value="GAB1312813.1"/>
    <property type="molecule type" value="Genomic_DNA"/>
</dbReference>
<feature type="region of interest" description="Disordered" evidence="6">
    <location>
        <begin position="319"/>
        <end position="391"/>
    </location>
</feature>
<dbReference type="PANTHER" id="PTHR31069">
    <property type="entry name" value="OLEATE-ACTIVATED TRANSCRIPTION FACTOR 1-RELATED"/>
    <property type="match status" value="1"/>
</dbReference>
<feature type="domain" description="Zn(2)-C6 fungal-type" evidence="7">
    <location>
        <begin position="19"/>
        <end position="49"/>
    </location>
</feature>
<evidence type="ECO:0000313" key="9">
    <source>
        <dbReference type="Proteomes" id="UP001628179"/>
    </source>
</evidence>
<dbReference type="SMART" id="SM00066">
    <property type="entry name" value="GAL4"/>
    <property type="match status" value="1"/>
</dbReference>
<comment type="caution">
    <text evidence="8">The sequence shown here is derived from an EMBL/GenBank/DDBJ whole genome shotgun (WGS) entry which is preliminary data.</text>
</comment>
<dbReference type="InterPro" id="IPR050675">
    <property type="entry name" value="OAF3"/>
</dbReference>
<dbReference type="SUPFAM" id="SSF57701">
    <property type="entry name" value="Zn2/Cys6 DNA-binding domain"/>
    <property type="match status" value="1"/>
</dbReference>
<reference evidence="8 9" key="1">
    <citation type="submission" date="2024-09" db="EMBL/GenBank/DDBJ databases">
        <title>Itraconazole resistance in Madurella fahalii resulting from another homologue of gene encoding cytochrome P450 14-alpha sterol demethylase (CYP51).</title>
        <authorList>
            <person name="Yoshioka I."/>
            <person name="Fahal A.H."/>
            <person name="Kaneko S."/>
            <person name="Yaguchi T."/>
        </authorList>
    </citation>
    <scope>NUCLEOTIDE SEQUENCE [LARGE SCALE GENOMIC DNA]</scope>
    <source>
        <strain evidence="8 9">IFM 68171</strain>
    </source>
</reference>
<feature type="region of interest" description="Disordered" evidence="6">
    <location>
        <begin position="51"/>
        <end position="88"/>
    </location>
</feature>
<feature type="compositionally biased region" description="Polar residues" evidence="6">
    <location>
        <begin position="64"/>
        <end position="73"/>
    </location>
</feature>
<keyword evidence="2" id="KW-0805">Transcription regulation</keyword>
<dbReference type="InterPro" id="IPR036864">
    <property type="entry name" value="Zn2-C6_fun-type_DNA-bd_sf"/>
</dbReference>
<proteinExistence type="predicted"/>
<dbReference type="InterPro" id="IPR001138">
    <property type="entry name" value="Zn2Cys6_DnaBD"/>
</dbReference>
<evidence type="ECO:0000256" key="2">
    <source>
        <dbReference type="ARBA" id="ARBA00023015"/>
    </source>
</evidence>
<dbReference type="InterPro" id="IPR013700">
    <property type="entry name" value="AflR"/>
</dbReference>
<evidence type="ECO:0000256" key="3">
    <source>
        <dbReference type="ARBA" id="ARBA00023125"/>
    </source>
</evidence>
<dbReference type="PRINTS" id="PR00755">
    <property type="entry name" value="AFLATOXINBRP"/>
</dbReference>
<feature type="compositionally biased region" description="Polar residues" evidence="6">
    <location>
        <begin position="352"/>
        <end position="365"/>
    </location>
</feature>
<evidence type="ECO:0000256" key="5">
    <source>
        <dbReference type="ARBA" id="ARBA00023242"/>
    </source>
</evidence>
<evidence type="ECO:0000313" key="8">
    <source>
        <dbReference type="EMBL" id="GAB1312813.1"/>
    </source>
</evidence>
<keyword evidence="3" id="KW-0238">DNA-binding</keyword>
<name>A0ABQ0G4W6_9PEZI</name>
<keyword evidence="5" id="KW-0539">Nucleus</keyword>
<gene>
    <name evidence="8" type="ORF">MFIFM68171_03023</name>
</gene>
<dbReference type="Pfam" id="PF08493">
    <property type="entry name" value="AflR"/>
    <property type="match status" value="1"/>
</dbReference>
<accession>A0ABQ0G4W6</accession>
<dbReference type="Pfam" id="PF00172">
    <property type="entry name" value="Zn_clus"/>
    <property type="match status" value="1"/>
</dbReference>
<evidence type="ECO:0000256" key="4">
    <source>
        <dbReference type="ARBA" id="ARBA00023163"/>
    </source>
</evidence>
<feature type="compositionally biased region" description="Low complexity" evidence="6">
    <location>
        <begin position="319"/>
        <end position="341"/>
    </location>
</feature>
<protein>
    <recommendedName>
        <fullName evidence="7">Zn(2)-C6 fungal-type domain-containing protein</fullName>
    </recommendedName>
</protein>
<keyword evidence="9" id="KW-1185">Reference proteome</keyword>
<keyword evidence="1" id="KW-0479">Metal-binding</keyword>
<keyword evidence="4" id="KW-0804">Transcription</keyword>
<dbReference type="Gene3D" id="4.10.240.10">
    <property type="entry name" value="Zn(2)-C6 fungal-type DNA-binding domain"/>
    <property type="match status" value="1"/>
</dbReference>
<organism evidence="8 9">
    <name type="scientific">Madurella fahalii</name>
    <dbReference type="NCBI Taxonomy" id="1157608"/>
    <lineage>
        <taxon>Eukaryota</taxon>
        <taxon>Fungi</taxon>
        <taxon>Dikarya</taxon>
        <taxon>Ascomycota</taxon>
        <taxon>Pezizomycotina</taxon>
        <taxon>Sordariomycetes</taxon>
        <taxon>Sordariomycetidae</taxon>
        <taxon>Sordariales</taxon>
        <taxon>Sordariales incertae sedis</taxon>
        <taxon>Madurella</taxon>
    </lineage>
</organism>
<dbReference type="PROSITE" id="PS50048">
    <property type="entry name" value="ZN2_CY6_FUNGAL_2"/>
    <property type="match status" value="1"/>
</dbReference>
<evidence type="ECO:0000259" key="7">
    <source>
        <dbReference type="PROSITE" id="PS50048"/>
    </source>
</evidence>
<dbReference type="PANTHER" id="PTHR31069:SF31">
    <property type="entry name" value="MONODICTYPHENONE CLUSTER TRANSCRIPTION FACTOR-RELATED"/>
    <property type="match status" value="1"/>
</dbReference>
<feature type="compositionally biased region" description="Low complexity" evidence="6">
    <location>
        <begin position="373"/>
        <end position="386"/>
    </location>
</feature>
<dbReference type="CDD" id="cd00067">
    <property type="entry name" value="GAL4"/>
    <property type="match status" value="1"/>
</dbReference>